<dbReference type="InterPro" id="IPR009057">
    <property type="entry name" value="Homeodomain-like_sf"/>
</dbReference>
<accession>A0A9W6Y6Z5</accession>
<dbReference type="EMBL" id="BSXT01003332">
    <property type="protein sequence ID" value="GMF53706.1"/>
    <property type="molecule type" value="Genomic_DNA"/>
</dbReference>
<keyword evidence="2" id="KW-1185">Reference proteome</keyword>
<dbReference type="AlphaFoldDB" id="A0A9W6Y6Z5"/>
<organism evidence="1 2">
    <name type="scientific">Phytophthora fragariaefolia</name>
    <dbReference type="NCBI Taxonomy" id="1490495"/>
    <lineage>
        <taxon>Eukaryota</taxon>
        <taxon>Sar</taxon>
        <taxon>Stramenopiles</taxon>
        <taxon>Oomycota</taxon>
        <taxon>Peronosporomycetes</taxon>
        <taxon>Peronosporales</taxon>
        <taxon>Peronosporaceae</taxon>
        <taxon>Phytophthora</taxon>
    </lineage>
</organism>
<reference evidence="1" key="1">
    <citation type="submission" date="2023-04" db="EMBL/GenBank/DDBJ databases">
        <title>Phytophthora fragariaefolia NBRC 109709.</title>
        <authorList>
            <person name="Ichikawa N."/>
            <person name="Sato H."/>
            <person name="Tonouchi N."/>
        </authorList>
    </citation>
    <scope>NUCLEOTIDE SEQUENCE</scope>
    <source>
        <strain evidence="1">NBRC 109709</strain>
    </source>
</reference>
<gene>
    <name evidence="1" type="ORF">Pfra01_002225700</name>
</gene>
<dbReference type="OrthoDB" id="128570at2759"/>
<comment type="caution">
    <text evidence="1">The sequence shown here is derived from an EMBL/GenBank/DDBJ whole genome shotgun (WGS) entry which is preliminary data.</text>
</comment>
<evidence type="ECO:0000313" key="2">
    <source>
        <dbReference type="Proteomes" id="UP001165121"/>
    </source>
</evidence>
<dbReference type="SUPFAM" id="SSF46689">
    <property type="entry name" value="Homeodomain-like"/>
    <property type="match status" value="1"/>
</dbReference>
<name>A0A9W6Y6Z5_9STRA</name>
<sequence>MGYSSDIRWRGIVLIFVYNIDVSVVSEILGVSARSLRRWYYLFKTSGNVDDNLESELSSKRPNDVQQFVREYVRQHPRFYFQQSREELKGKFVNRISCSDSTIFRALRFDLGLSRKFLTKRARESVPKERQEYANRHSGITSNVYIVLLILQDRRYGSMPGPVGEPLLLSRYHFPGGNGFQFTLHSMFLDFSRGVQQKTHSQD</sequence>
<protein>
    <submittedName>
        <fullName evidence="1">Unnamed protein product</fullName>
    </submittedName>
</protein>
<proteinExistence type="predicted"/>
<evidence type="ECO:0000313" key="1">
    <source>
        <dbReference type="EMBL" id="GMF53706.1"/>
    </source>
</evidence>
<dbReference type="Proteomes" id="UP001165121">
    <property type="component" value="Unassembled WGS sequence"/>
</dbReference>